<dbReference type="InterPro" id="IPR000719">
    <property type="entry name" value="Prot_kinase_dom"/>
</dbReference>
<dbReference type="GO" id="GO:0004672">
    <property type="term" value="F:protein kinase activity"/>
    <property type="evidence" value="ECO:0007669"/>
    <property type="project" value="InterPro"/>
</dbReference>
<dbReference type="Proteomes" id="UP001296104">
    <property type="component" value="Unassembled WGS sequence"/>
</dbReference>
<dbReference type="PROSITE" id="PS50011">
    <property type="entry name" value="PROTEIN_KINASE_DOM"/>
    <property type="match status" value="1"/>
</dbReference>
<feature type="compositionally biased region" description="Polar residues" evidence="2">
    <location>
        <begin position="771"/>
        <end position="790"/>
    </location>
</feature>
<feature type="compositionally biased region" description="Low complexity" evidence="2">
    <location>
        <begin position="812"/>
        <end position="833"/>
    </location>
</feature>
<feature type="coiled-coil region" evidence="1">
    <location>
        <begin position="64"/>
        <end position="91"/>
    </location>
</feature>
<keyword evidence="5" id="KW-1185">Reference proteome</keyword>
<dbReference type="PANTHER" id="PTHR12984:SF6">
    <property type="entry name" value="SCY1-LIKE PROTEIN 2"/>
    <property type="match status" value="1"/>
</dbReference>
<dbReference type="Gene3D" id="1.25.10.10">
    <property type="entry name" value="Leucine-rich Repeat Variant"/>
    <property type="match status" value="1"/>
</dbReference>
<dbReference type="Gene3D" id="1.10.510.10">
    <property type="entry name" value="Transferase(Phosphotransferase) domain 1"/>
    <property type="match status" value="1"/>
</dbReference>
<evidence type="ECO:0000256" key="1">
    <source>
        <dbReference type="SAM" id="Coils"/>
    </source>
</evidence>
<evidence type="ECO:0000256" key="2">
    <source>
        <dbReference type="SAM" id="MobiDB-lite"/>
    </source>
</evidence>
<dbReference type="CDD" id="cd14011">
    <property type="entry name" value="PK_SCY1_like"/>
    <property type="match status" value="1"/>
</dbReference>
<feature type="region of interest" description="Disordered" evidence="2">
    <location>
        <begin position="771"/>
        <end position="897"/>
    </location>
</feature>
<feature type="compositionally biased region" description="Polar residues" evidence="2">
    <location>
        <begin position="859"/>
        <end position="887"/>
    </location>
</feature>
<dbReference type="AlphaFoldDB" id="A0AAI9ED12"/>
<comment type="caution">
    <text evidence="4">The sequence shown here is derived from an EMBL/GenBank/DDBJ whole genome shotgun (WGS) entry which is preliminary data.</text>
</comment>
<keyword evidence="1" id="KW-0175">Coiled coil</keyword>
<dbReference type="SMART" id="SM00220">
    <property type="entry name" value="S_TKc"/>
    <property type="match status" value="1"/>
</dbReference>
<feature type="compositionally biased region" description="Low complexity" evidence="2">
    <location>
        <begin position="670"/>
        <end position="686"/>
    </location>
</feature>
<feature type="compositionally biased region" description="Polar residues" evidence="2">
    <location>
        <begin position="737"/>
        <end position="755"/>
    </location>
</feature>
<evidence type="ECO:0000313" key="5">
    <source>
        <dbReference type="Proteomes" id="UP001296104"/>
    </source>
</evidence>
<dbReference type="Pfam" id="PF00069">
    <property type="entry name" value="Pkinase"/>
    <property type="match status" value="1"/>
</dbReference>
<dbReference type="Gene3D" id="3.30.200.20">
    <property type="entry name" value="Phosphorylase Kinase, domain 1"/>
    <property type="match status" value="1"/>
</dbReference>
<feature type="domain" description="Protein kinase" evidence="3">
    <location>
        <begin position="34"/>
        <end position="348"/>
    </location>
</feature>
<keyword evidence="4" id="KW-0808">Transferase</keyword>
<dbReference type="EMBL" id="CAVMBE010000088">
    <property type="protein sequence ID" value="CAK4033531.1"/>
    <property type="molecule type" value="Genomic_DNA"/>
</dbReference>
<dbReference type="SUPFAM" id="SSF48371">
    <property type="entry name" value="ARM repeat"/>
    <property type="match status" value="1"/>
</dbReference>
<feature type="region of interest" description="Disordered" evidence="2">
    <location>
        <begin position="667"/>
        <end position="755"/>
    </location>
</feature>
<sequence length="897" mass="96541">MFSSALKSFSSNIASNYTLAPQPNSISGPWRIFDAKRKQTGKAASVFVFEKKNLEAPGGGLGGRSSASSVKRAYEEVLERLKREASSLARLRHPSILELAEPVEETRSGGLMFATEAVTCSLAGLLQEKDEQERAGGRASRYVVEDSDGTRRRRELEIDELEIQKGLLQLAKGLEFLHESAGLVHANLTPDAIMVNAKGDWKISGLAFCGPHESSTAATSLPPISLHEVLNHDPRLPRSVQLNVDYTSPDFVLDNTLAASADMFSLGLLIVSLYNHPHTSPLSTGGSLSSYKRIFSSSSTTPTRNNNFLVPSSHPLPPKLASELLPRLITRRPAQRLSAKEFQEASYFDNILVSTVRFLDALPGKTPNEKMQFMRGLPRIMPQFPKSVLEKKVLPALLEEMKDKDLLAPIMTNIFAMVKTMPTGKRTFTERVVPRLREIFLTSSSSEKDTAKEAGLMILLENMQTVGEVCSGKEFREDILPIVMMSAESPTHALEDAALSTLPFVLPLLDFSTIKNELFPVIANLFTKTSSLSIKIRGLEAFCTLCGGAPASEAASDDDLNGIGVPDKKQSTTSSSAILDRYTVQEKLVPLLKGIKTKEPGVMMAALKVFRQVGEVADIDFLAMDVLPILWSMSLGPLLNLQQFQAFMSLIKNLSGKIETEHTRKLRDLSNNGGNSASARSNAAGRHVAGSSEAHNGLTNGDDADFETLVSGRKQNQNGDLMNDWGVNRGAPARSNDAPTFSWQTPASTLQPSTSINRAVTPDLASFAALTPSSQFSRPLQPGRTNSSTPSMPPTGTAQATAGLTGGASIDWSAAARSSPSPWSSQAPTQPSSLNGLGSAPRSAFSIPPPPTSPPSVGQAPSSYNFPTLGSSTTARPQNNSTSSGQKSGLDKYESLL</sequence>
<dbReference type="SUPFAM" id="SSF56112">
    <property type="entry name" value="Protein kinase-like (PK-like)"/>
    <property type="match status" value="1"/>
</dbReference>
<evidence type="ECO:0000259" key="3">
    <source>
        <dbReference type="PROSITE" id="PS50011"/>
    </source>
</evidence>
<dbReference type="InterPro" id="IPR016024">
    <property type="entry name" value="ARM-type_fold"/>
</dbReference>
<keyword evidence="4" id="KW-0418">Kinase</keyword>
<dbReference type="InterPro" id="IPR011989">
    <property type="entry name" value="ARM-like"/>
</dbReference>
<dbReference type="InterPro" id="IPR051177">
    <property type="entry name" value="CIK-Related_Protein"/>
</dbReference>
<protein>
    <submittedName>
        <fullName evidence="4">Kinase domain-containing ppk32-like</fullName>
    </submittedName>
</protein>
<dbReference type="PANTHER" id="PTHR12984">
    <property type="entry name" value="SCY1-RELATED S/T PROTEIN KINASE-LIKE"/>
    <property type="match status" value="1"/>
</dbReference>
<proteinExistence type="predicted"/>
<name>A0AAI9ED12_9PEZI</name>
<gene>
    <name evidence="4" type="ORF">LECACI_7A008689</name>
</gene>
<dbReference type="GO" id="GO:0005524">
    <property type="term" value="F:ATP binding"/>
    <property type="evidence" value="ECO:0007669"/>
    <property type="project" value="InterPro"/>
</dbReference>
<dbReference type="InterPro" id="IPR011009">
    <property type="entry name" value="Kinase-like_dom_sf"/>
</dbReference>
<accession>A0AAI9ED12</accession>
<evidence type="ECO:0000313" key="4">
    <source>
        <dbReference type="EMBL" id="CAK4033531.1"/>
    </source>
</evidence>
<reference evidence="4" key="1">
    <citation type="submission" date="2023-11" db="EMBL/GenBank/DDBJ databases">
        <authorList>
            <person name="Alioto T."/>
            <person name="Alioto T."/>
            <person name="Gomez Garrido J."/>
        </authorList>
    </citation>
    <scope>NUCLEOTIDE SEQUENCE</scope>
</reference>
<organism evidence="4 5">
    <name type="scientific">Lecanosticta acicola</name>
    <dbReference type="NCBI Taxonomy" id="111012"/>
    <lineage>
        <taxon>Eukaryota</taxon>
        <taxon>Fungi</taxon>
        <taxon>Dikarya</taxon>
        <taxon>Ascomycota</taxon>
        <taxon>Pezizomycotina</taxon>
        <taxon>Dothideomycetes</taxon>
        <taxon>Dothideomycetidae</taxon>
        <taxon>Mycosphaerellales</taxon>
        <taxon>Mycosphaerellaceae</taxon>
        <taxon>Lecanosticta</taxon>
    </lineage>
</organism>